<evidence type="ECO:0000256" key="4">
    <source>
        <dbReference type="ARBA" id="ARBA00023015"/>
    </source>
</evidence>
<dbReference type="EMBL" id="MF360937">
    <property type="protein sequence ID" value="ASL70621.1"/>
    <property type="molecule type" value="Genomic_DNA"/>
</dbReference>
<dbReference type="InterPro" id="IPR001628">
    <property type="entry name" value="Znf_hrmn_rcpt"/>
</dbReference>
<evidence type="ECO:0000256" key="3">
    <source>
        <dbReference type="ARBA" id="ARBA00022833"/>
    </source>
</evidence>
<dbReference type="PRINTS" id="PR00047">
    <property type="entry name" value="STROIDFINGER"/>
</dbReference>
<accession>A0A221CB85</accession>
<dbReference type="PROSITE" id="PS51843">
    <property type="entry name" value="NR_LBD"/>
    <property type="match status" value="1"/>
</dbReference>
<keyword evidence="4" id="KW-0805">Transcription regulation</keyword>
<keyword evidence="5" id="KW-0238">DNA-binding</keyword>
<evidence type="ECO:0000313" key="11">
    <source>
        <dbReference type="EMBL" id="ASL70621.1"/>
    </source>
</evidence>
<evidence type="ECO:0000256" key="8">
    <source>
        <dbReference type="ARBA" id="ARBA00023242"/>
    </source>
</evidence>
<dbReference type="AlphaFoldDB" id="A0A221CB85"/>
<keyword evidence="2" id="KW-0863">Zinc-finger</keyword>
<dbReference type="SUPFAM" id="SSF57716">
    <property type="entry name" value="Glucocorticoid receptor-like (DNA-binding domain)"/>
    <property type="match status" value="1"/>
</dbReference>
<dbReference type="Pfam" id="PF00105">
    <property type="entry name" value="zf-C4"/>
    <property type="match status" value="1"/>
</dbReference>
<feature type="domain" description="NR LBD" evidence="10">
    <location>
        <begin position="207"/>
        <end position="413"/>
    </location>
</feature>
<organism evidence="11">
    <name type="scientific">Brachionus koreanus</name>
    <dbReference type="NCBI Taxonomy" id="1199090"/>
    <lineage>
        <taxon>Eukaryota</taxon>
        <taxon>Metazoa</taxon>
        <taxon>Spiralia</taxon>
        <taxon>Gnathifera</taxon>
        <taxon>Rotifera</taxon>
        <taxon>Eurotatoria</taxon>
        <taxon>Monogononta</taxon>
        <taxon>Pseudotrocha</taxon>
        <taxon>Ploima</taxon>
        <taxon>Brachionidae</taxon>
        <taxon>Brachionus</taxon>
    </lineage>
</organism>
<evidence type="ECO:0000256" key="6">
    <source>
        <dbReference type="ARBA" id="ARBA00023163"/>
    </source>
</evidence>
<reference evidence="11" key="2">
    <citation type="submission" date="2017-06" db="EMBL/GenBank/DDBJ databases">
        <authorList>
            <person name="Kim H.J."/>
            <person name="Triplett B.A."/>
        </authorList>
    </citation>
    <scope>NUCLEOTIDE SEQUENCE</scope>
</reference>
<dbReference type="PANTHER" id="PTHR24082">
    <property type="entry name" value="NUCLEAR HORMONE RECEPTOR"/>
    <property type="match status" value="1"/>
</dbReference>
<dbReference type="Pfam" id="PF00104">
    <property type="entry name" value="Hormone_recep"/>
    <property type="match status" value="1"/>
</dbReference>
<dbReference type="GO" id="GO:0003700">
    <property type="term" value="F:DNA-binding transcription factor activity"/>
    <property type="evidence" value="ECO:0007669"/>
    <property type="project" value="InterPro"/>
</dbReference>
<protein>
    <submittedName>
        <fullName evidence="11">Nuclear receptor</fullName>
    </submittedName>
</protein>
<keyword evidence="7 11" id="KW-0675">Receptor</keyword>
<keyword evidence="1" id="KW-0479">Metal-binding</keyword>
<dbReference type="CDD" id="cd06916">
    <property type="entry name" value="NR_DBD_like"/>
    <property type="match status" value="1"/>
</dbReference>
<evidence type="ECO:0000259" key="10">
    <source>
        <dbReference type="PROSITE" id="PS51843"/>
    </source>
</evidence>
<reference evidence="11" key="1">
    <citation type="journal article" date="2017" name="Gen. Comp. Endocrinol.">
        <title>Genome-wide identification of nuclear receptor (NR) genes and the evolutionary significance of the NR1O subfamily in the monogonont rotifer Brachionus spp.</title>
        <authorList>
            <person name="Kim D.H."/>
            <person name="Kim H.S."/>
            <person name="Hwang D.S."/>
            <person name="Kim H.J."/>
            <person name="Hagiwara A."/>
            <person name="Lee J.S."/>
            <person name="Jeong C.B."/>
        </authorList>
    </citation>
    <scope>NUCLEOTIDE SEQUENCE</scope>
</reference>
<dbReference type="Gene3D" id="3.30.50.10">
    <property type="entry name" value="Erythroid Transcription Factor GATA-1, subunit A"/>
    <property type="match status" value="1"/>
</dbReference>
<evidence type="ECO:0000259" key="9">
    <source>
        <dbReference type="PROSITE" id="PS51030"/>
    </source>
</evidence>
<sequence>MVEKNLSDKQILDALSFEYYLNKKRTQKDKFEVKYNFGKCRICKSEATGIHYGVSSCEGCKGFFKRSLTRHKNYVCKSGQDCSIFPKQRKKCKYCRWVACVNAGMSLSEVRVGRIPNHMKEIKPKRETHLGANTFVHKNKFCLSLKHFAKYQKFDRDILPESRLVLPNTIFTEKYLNSSNESQLIVFSLLRDKSYQIFKEHSKEFDEHEKLARKLIESSDKPKILEKTADMVFGLKKKNMNALLKHAGSMFKIIEELPGFQRISKRDLPRILSDGFFMVFGVRAIKLYFNDDYFFMLDENTPMNREIFALLTSETVRDSAFDFFSKFKKLNLTDQEYALLIPIFLTMFTLNSKLERPEIVKELSEYYSRALLYQFSLNNRNNEFLENFRRMISYAPRVNKICQELEYEREING</sequence>
<evidence type="ECO:0000256" key="5">
    <source>
        <dbReference type="ARBA" id="ARBA00023125"/>
    </source>
</evidence>
<dbReference type="InterPro" id="IPR050234">
    <property type="entry name" value="Nuclear_hormone_rcpt_NR1"/>
</dbReference>
<proteinExistence type="predicted"/>
<evidence type="ECO:0000256" key="1">
    <source>
        <dbReference type="ARBA" id="ARBA00022723"/>
    </source>
</evidence>
<dbReference type="GO" id="GO:0043565">
    <property type="term" value="F:sequence-specific DNA binding"/>
    <property type="evidence" value="ECO:0007669"/>
    <property type="project" value="InterPro"/>
</dbReference>
<keyword evidence="3" id="KW-0862">Zinc</keyword>
<dbReference type="Gene3D" id="1.10.565.10">
    <property type="entry name" value="Retinoid X Receptor"/>
    <property type="match status" value="1"/>
</dbReference>
<dbReference type="GO" id="GO:0008270">
    <property type="term" value="F:zinc ion binding"/>
    <property type="evidence" value="ECO:0007669"/>
    <property type="project" value="UniProtKB-KW"/>
</dbReference>
<dbReference type="InterPro" id="IPR013088">
    <property type="entry name" value="Znf_NHR/GATA"/>
</dbReference>
<feature type="domain" description="Nuclear receptor" evidence="9">
    <location>
        <begin position="37"/>
        <end position="112"/>
    </location>
</feature>
<dbReference type="SUPFAM" id="SSF48508">
    <property type="entry name" value="Nuclear receptor ligand-binding domain"/>
    <property type="match status" value="1"/>
</dbReference>
<evidence type="ECO:0000256" key="2">
    <source>
        <dbReference type="ARBA" id="ARBA00022771"/>
    </source>
</evidence>
<keyword evidence="6" id="KW-0804">Transcription</keyword>
<dbReference type="InterPro" id="IPR000536">
    <property type="entry name" value="Nucl_hrmn_rcpt_lig-bd"/>
</dbReference>
<dbReference type="PROSITE" id="PS00031">
    <property type="entry name" value="NUCLEAR_REC_DBD_1"/>
    <property type="match status" value="1"/>
</dbReference>
<dbReference type="PROSITE" id="PS51030">
    <property type="entry name" value="NUCLEAR_REC_DBD_2"/>
    <property type="match status" value="1"/>
</dbReference>
<name>A0A221CB85_9BILA</name>
<evidence type="ECO:0000256" key="7">
    <source>
        <dbReference type="ARBA" id="ARBA00023170"/>
    </source>
</evidence>
<dbReference type="InterPro" id="IPR035500">
    <property type="entry name" value="NHR-like_dom_sf"/>
</dbReference>
<keyword evidence="8" id="KW-0539">Nucleus</keyword>
<dbReference type="SMART" id="SM00399">
    <property type="entry name" value="ZnF_C4"/>
    <property type="match status" value="1"/>
</dbReference>